<reference evidence="1 2" key="1">
    <citation type="submission" date="2019-07" db="EMBL/GenBank/DDBJ databases">
        <authorList>
            <person name="Jastrzebski P J."/>
            <person name="Paukszto L."/>
            <person name="Jastrzebski P J."/>
        </authorList>
    </citation>
    <scope>NUCLEOTIDE SEQUENCE [LARGE SCALE GENOMIC DNA]</scope>
    <source>
        <strain evidence="1 2">WMS-il1</strain>
    </source>
</reference>
<keyword evidence="2" id="KW-1185">Reference proteome</keyword>
<evidence type="ECO:0000313" key="1">
    <source>
        <dbReference type="EMBL" id="VUZ56260.1"/>
    </source>
</evidence>
<dbReference type="Proteomes" id="UP000321570">
    <property type="component" value="Unassembled WGS sequence"/>
</dbReference>
<gene>
    <name evidence="1" type="ORF">WMSIL1_LOCUS13976</name>
</gene>
<organism evidence="1 2">
    <name type="scientific">Hymenolepis diminuta</name>
    <name type="common">Rat tapeworm</name>
    <dbReference type="NCBI Taxonomy" id="6216"/>
    <lineage>
        <taxon>Eukaryota</taxon>
        <taxon>Metazoa</taxon>
        <taxon>Spiralia</taxon>
        <taxon>Lophotrochozoa</taxon>
        <taxon>Platyhelminthes</taxon>
        <taxon>Cestoda</taxon>
        <taxon>Eucestoda</taxon>
        <taxon>Cyclophyllidea</taxon>
        <taxon>Hymenolepididae</taxon>
        <taxon>Hymenolepis</taxon>
    </lineage>
</organism>
<sequence length="83" mass="9136">QSVETKNTQETNSEDIITQIKAEVQVYVQSCQERCAQTLQKGLSGAHRRACRQLSNRLRAALAESGLSPLSSTSQGRVLNFSQ</sequence>
<name>A0A564Z9Y2_HYMDI</name>
<feature type="non-terminal residue" evidence="1">
    <location>
        <position position="1"/>
    </location>
</feature>
<protein>
    <submittedName>
        <fullName evidence="1">Uncharacterized protein</fullName>
    </submittedName>
</protein>
<dbReference type="AlphaFoldDB" id="A0A564Z9Y2"/>
<feature type="non-terminal residue" evidence="1">
    <location>
        <position position="83"/>
    </location>
</feature>
<dbReference type="EMBL" id="CABIJS010000701">
    <property type="protein sequence ID" value="VUZ56260.1"/>
    <property type="molecule type" value="Genomic_DNA"/>
</dbReference>
<evidence type="ECO:0000313" key="2">
    <source>
        <dbReference type="Proteomes" id="UP000321570"/>
    </source>
</evidence>
<proteinExistence type="predicted"/>
<accession>A0A564Z9Y2</accession>